<keyword evidence="2" id="KW-1133">Transmembrane helix</keyword>
<keyword evidence="2" id="KW-0812">Transmembrane</keyword>
<dbReference type="STRING" id="185761.SAMN05660282_01026"/>
<evidence type="ECO:0000313" key="3">
    <source>
        <dbReference type="EMBL" id="SFG49081.1"/>
    </source>
</evidence>
<reference evidence="3 4" key="1">
    <citation type="submission" date="2016-10" db="EMBL/GenBank/DDBJ databases">
        <authorList>
            <person name="de Groot N.N."/>
        </authorList>
    </citation>
    <scope>NUCLEOTIDE SEQUENCE [LARGE SCALE GENOMIC DNA]</scope>
    <source>
        <strain>J11</strain>
        <strain evidence="4">PG 39</strain>
    </source>
</reference>
<keyword evidence="4" id="KW-1185">Reference proteome</keyword>
<protein>
    <submittedName>
        <fullName evidence="3">Uncharacterized protein</fullName>
    </submittedName>
</protein>
<evidence type="ECO:0000256" key="1">
    <source>
        <dbReference type="SAM" id="MobiDB-lite"/>
    </source>
</evidence>
<feature type="compositionally biased region" description="Polar residues" evidence="1">
    <location>
        <begin position="66"/>
        <end position="75"/>
    </location>
</feature>
<feature type="region of interest" description="Disordered" evidence="1">
    <location>
        <begin position="43"/>
        <end position="85"/>
    </location>
</feature>
<proteinExistence type="predicted"/>
<accession>A0A1I2SGC9</accession>
<dbReference type="Proteomes" id="UP000199065">
    <property type="component" value="Unassembled WGS sequence"/>
</dbReference>
<dbReference type="AlphaFoldDB" id="A0A1I2SGC9"/>
<gene>
    <name evidence="3" type="ORF">SAMN05660282_01026</name>
</gene>
<keyword evidence="2" id="KW-0472">Membrane</keyword>
<organism evidence="3 4">
    <name type="scientific">Corynebacterium spheniscorum</name>
    <dbReference type="NCBI Taxonomy" id="185761"/>
    <lineage>
        <taxon>Bacteria</taxon>
        <taxon>Bacillati</taxon>
        <taxon>Actinomycetota</taxon>
        <taxon>Actinomycetes</taxon>
        <taxon>Mycobacteriales</taxon>
        <taxon>Corynebacteriaceae</taxon>
        <taxon>Corynebacterium</taxon>
    </lineage>
</organism>
<name>A0A1I2SGC9_9CORY</name>
<feature type="compositionally biased region" description="Low complexity" evidence="1">
    <location>
        <begin position="76"/>
        <end position="85"/>
    </location>
</feature>
<evidence type="ECO:0000256" key="2">
    <source>
        <dbReference type="SAM" id="Phobius"/>
    </source>
</evidence>
<evidence type="ECO:0000313" key="4">
    <source>
        <dbReference type="Proteomes" id="UP000199065"/>
    </source>
</evidence>
<sequence>MDNSYQQPKRSRVLPALAIIAWILVLGAAAALWWFRNQPDSVPPDATAEVGSTSTEQRTGAALTEQPRTNASTPRSSEVSPAEVTTTVSETTTITPISASAGSDLSRTSVPEDAEACASDGVILLLTKGPHQGCREINRFLPPISHTIFPYLYRDPMVNVSTDGGLSLALECYRISPTEWRCVGNNGEDFYARAVGRP</sequence>
<dbReference type="EMBL" id="FOPJ01000005">
    <property type="protein sequence ID" value="SFG49081.1"/>
    <property type="molecule type" value="Genomic_DNA"/>
</dbReference>
<feature type="transmembrane region" description="Helical" evidence="2">
    <location>
        <begin position="12"/>
        <end position="35"/>
    </location>
</feature>